<dbReference type="NCBIfam" id="TIGR02778">
    <property type="entry name" value="ligD_pol"/>
    <property type="match status" value="1"/>
</dbReference>
<dbReference type="Gene3D" id="3.90.920.10">
    <property type="entry name" value="DNA primase, PRIM domain"/>
    <property type="match status" value="1"/>
</dbReference>
<comment type="caution">
    <text evidence="2">The sequence shown here is derived from an EMBL/GenBank/DDBJ whole genome shotgun (WGS) entry which is preliminary data.</text>
</comment>
<accession>A0A431UYA8</accession>
<sequence length="319" mass="35729">MPEAGAHGKSVTIDGHRLAITHRDKLLFPGTGLTKGDLIDYYDRIAPILVPHLADNPVSLQRFPDGLDGEGFYQKDAPTYFPDWIPRVRFPRREGGHFLAPRIDSRAALVYLANQAMITPHRYLSPADDLEHPDRLIFDLDPAEGREEDARVRRAALDLRDLLAELSITPGVQTTGSRGFHVVVPLDGGEGFDTVRGFARDVARVLVRRHPARYTLAQRKAQRRGRLFLDVLRNAYGATAVAPYAVRAREGAPVATPLSWSEVERGAAPRDWTMRNLLRRLGQKADPWREQGARRFRLDAHHQALAALLDREAPAEEEG</sequence>
<keyword evidence="3" id="KW-1185">Reference proteome</keyword>
<protein>
    <submittedName>
        <fullName evidence="2">ATP-dependent DNA ligase</fullName>
    </submittedName>
</protein>
<dbReference type="EMBL" id="RXNS01000029">
    <property type="protein sequence ID" value="RTQ97805.1"/>
    <property type="molecule type" value="Genomic_DNA"/>
</dbReference>
<dbReference type="OrthoDB" id="9802472at2"/>
<dbReference type="RefSeq" id="WP_126486995.1">
    <property type="nucleotide sequence ID" value="NZ_RXNS01000029.1"/>
</dbReference>
<dbReference type="InterPro" id="IPR014145">
    <property type="entry name" value="LigD_pol_dom"/>
</dbReference>
<dbReference type="CDD" id="cd04861">
    <property type="entry name" value="LigD_Pol_like"/>
    <property type="match status" value="1"/>
</dbReference>
<dbReference type="PANTHER" id="PTHR42705:SF2">
    <property type="entry name" value="BIFUNCTIONAL NON-HOMOLOGOUS END JOINING PROTEIN LIGD"/>
    <property type="match status" value="1"/>
</dbReference>
<organism evidence="2 3">
    <name type="scientific">Halomonas nitroreducens</name>
    <dbReference type="NCBI Taxonomy" id="447425"/>
    <lineage>
        <taxon>Bacteria</taxon>
        <taxon>Pseudomonadati</taxon>
        <taxon>Pseudomonadota</taxon>
        <taxon>Gammaproteobacteria</taxon>
        <taxon>Oceanospirillales</taxon>
        <taxon>Halomonadaceae</taxon>
        <taxon>Halomonas</taxon>
    </lineage>
</organism>
<feature type="domain" description="DNA ligase D polymerase" evidence="1">
    <location>
        <begin position="34"/>
        <end position="288"/>
    </location>
</feature>
<reference evidence="2 3" key="1">
    <citation type="submission" date="2018-12" db="EMBL/GenBank/DDBJ databases">
        <authorList>
            <person name="Yu L."/>
        </authorList>
    </citation>
    <scope>NUCLEOTIDE SEQUENCE [LARGE SCALE GENOMIC DNA]</scope>
    <source>
        <strain evidence="2 3">11S</strain>
    </source>
</reference>
<dbReference type="AlphaFoldDB" id="A0A431UYA8"/>
<dbReference type="Proteomes" id="UP000267400">
    <property type="component" value="Unassembled WGS sequence"/>
</dbReference>
<keyword evidence="2" id="KW-0436">Ligase</keyword>
<dbReference type="PANTHER" id="PTHR42705">
    <property type="entry name" value="BIFUNCTIONAL NON-HOMOLOGOUS END JOINING PROTEIN LIGD"/>
    <property type="match status" value="1"/>
</dbReference>
<evidence type="ECO:0000313" key="3">
    <source>
        <dbReference type="Proteomes" id="UP000267400"/>
    </source>
</evidence>
<dbReference type="Pfam" id="PF21686">
    <property type="entry name" value="LigD_Prim-Pol"/>
    <property type="match status" value="1"/>
</dbReference>
<evidence type="ECO:0000313" key="2">
    <source>
        <dbReference type="EMBL" id="RTQ97805.1"/>
    </source>
</evidence>
<name>A0A431UYA8_9GAMM</name>
<dbReference type="InterPro" id="IPR052171">
    <property type="entry name" value="NHEJ_LigD"/>
</dbReference>
<evidence type="ECO:0000259" key="1">
    <source>
        <dbReference type="Pfam" id="PF21686"/>
    </source>
</evidence>
<gene>
    <name evidence="2" type="ORF">EKG36_19755</name>
</gene>
<dbReference type="GO" id="GO:0016874">
    <property type="term" value="F:ligase activity"/>
    <property type="evidence" value="ECO:0007669"/>
    <property type="project" value="UniProtKB-KW"/>
</dbReference>
<proteinExistence type="predicted"/>